<accession>A0A445FM49</accession>
<gene>
    <name evidence="2" type="ORF">D0Y65_047102</name>
</gene>
<dbReference type="PANTHER" id="PTHR35746">
    <property type="entry name" value="PENTATRICOPEPTIDE REPEAT (PPR) SUPERFAMILY PROTEIN"/>
    <property type="match status" value="1"/>
</dbReference>
<organism evidence="2 3">
    <name type="scientific">Glycine soja</name>
    <name type="common">Wild soybean</name>
    <dbReference type="NCBI Taxonomy" id="3848"/>
    <lineage>
        <taxon>Eukaryota</taxon>
        <taxon>Viridiplantae</taxon>
        <taxon>Streptophyta</taxon>
        <taxon>Embryophyta</taxon>
        <taxon>Tracheophyta</taxon>
        <taxon>Spermatophyta</taxon>
        <taxon>Magnoliopsida</taxon>
        <taxon>eudicotyledons</taxon>
        <taxon>Gunneridae</taxon>
        <taxon>Pentapetalae</taxon>
        <taxon>rosids</taxon>
        <taxon>fabids</taxon>
        <taxon>Fabales</taxon>
        <taxon>Fabaceae</taxon>
        <taxon>Papilionoideae</taxon>
        <taxon>50 kb inversion clade</taxon>
        <taxon>NPAAA clade</taxon>
        <taxon>indigoferoid/millettioid clade</taxon>
        <taxon>Phaseoleae</taxon>
        <taxon>Glycine</taxon>
        <taxon>Glycine subgen. Soja</taxon>
    </lineage>
</organism>
<feature type="region of interest" description="Disordered" evidence="1">
    <location>
        <begin position="89"/>
        <end position="132"/>
    </location>
</feature>
<dbReference type="PANTHER" id="PTHR35746:SF1">
    <property type="entry name" value="PENTATRICOPEPTIDE REPEAT (PPR) SUPERFAMILY PROTEIN"/>
    <property type="match status" value="1"/>
</dbReference>
<feature type="compositionally biased region" description="Polar residues" evidence="1">
    <location>
        <begin position="791"/>
        <end position="814"/>
    </location>
</feature>
<name>A0A445FM49_GLYSO</name>
<evidence type="ECO:0000313" key="2">
    <source>
        <dbReference type="EMBL" id="RZB49983.1"/>
    </source>
</evidence>
<feature type="compositionally biased region" description="Polar residues" evidence="1">
    <location>
        <begin position="752"/>
        <end position="767"/>
    </location>
</feature>
<dbReference type="AlphaFoldDB" id="A0A445FM49"/>
<feature type="region of interest" description="Disordered" evidence="1">
    <location>
        <begin position="430"/>
        <end position="460"/>
    </location>
</feature>
<keyword evidence="3" id="KW-1185">Reference proteome</keyword>
<feature type="region of interest" description="Disordered" evidence="1">
    <location>
        <begin position="743"/>
        <end position="767"/>
    </location>
</feature>
<evidence type="ECO:0000256" key="1">
    <source>
        <dbReference type="SAM" id="MobiDB-lite"/>
    </source>
</evidence>
<feature type="compositionally biased region" description="Polar residues" evidence="1">
    <location>
        <begin position="89"/>
        <end position="100"/>
    </location>
</feature>
<evidence type="ECO:0000313" key="3">
    <source>
        <dbReference type="Proteomes" id="UP000289340"/>
    </source>
</evidence>
<comment type="caution">
    <text evidence="2">The sequence shown here is derived from an EMBL/GenBank/DDBJ whole genome shotgun (WGS) entry which is preliminary data.</text>
</comment>
<dbReference type="EMBL" id="QZWG01000018">
    <property type="protein sequence ID" value="RZB49983.1"/>
    <property type="molecule type" value="Genomic_DNA"/>
</dbReference>
<sequence>MSRVHWCNAISDVAFLVVFLLCLFHCLSITITITIGGERSYMDNHQDQGHEGRACRCSECRWPSPNPNPCPKKSLSHKNKCGTIEGYELSTSERQTHSNASESDDDEHLSDDDPHSQGPNSLDPGNNEKLNVGTRKFLSSSGDELFLDAIANFSDGAPSPGSKEPLRDSHEWARDVEIGNIKYQEFSSGSSDFNDINQFNVKGQMQEHSILQRERVKEGNMLEMQGQLSGSHVHPPSSSSITDLRTIERIDDCFGLSSDSNPSKAEATPDMMLENKIHTGENVRPCSLASVAKETNLKENDETKSDSDMFDISIFSDNAVSDRIALSDVVNSDSQVARGAFNLEEKNNADLLSLMLQEELSLEVNSTISSTNTSTNSVQVNSAHTIQFATSGDAKTLQEMGEENVNMFTSPVCDDSADVAHPQNECADFKDHKGVLPQNPLSPPSSEAGKPKQDDLKDSDDEENYFHINQNHLSGKRQVLPPDGRVLDSSMKEQESWEIVAEEMHAEESIGVSSVNFMTENDKASDEIGISMNRMKLEMYENYMGATHFSDKPSSGVYKSDDVVEMDKFEKCDITDAQYTERLIVKDSSLPKPAGSNFERSILSEAAMDFYARTPKDIECANKSSLSGAQEDNEDNEIKSSCRVNKECNRFISTSTDSRQTQNAELLVKAAEEPGRNSSLYSLDVEPSAQCVSVVGETQGEHGREVYGITDVPVQDQSGNNNSNAQLPSSAIHTYIDYGLPSNLNDPKAASEGQQHPSSTSSQAGWFPTLTQAINESQGRKKNEEIVAEITNRNSEQKTPPQSPLSEAANSNKLESPKLEESSIFGKNGESAAAAKAVKGEGEKGSNSSADIRRKNKKVKSKLYCTPCMCCSSVDSPPR</sequence>
<proteinExistence type="predicted"/>
<protein>
    <submittedName>
        <fullName evidence="2">Uncharacterized protein</fullName>
    </submittedName>
</protein>
<dbReference type="Proteomes" id="UP000289340">
    <property type="component" value="Chromosome 18"/>
</dbReference>
<reference evidence="2 3" key="1">
    <citation type="submission" date="2018-09" db="EMBL/GenBank/DDBJ databases">
        <title>A high-quality reference genome of wild soybean provides a powerful tool to mine soybean genomes.</title>
        <authorList>
            <person name="Xie M."/>
            <person name="Chung C.Y.L."/>
            <person name="Li M.-W."/>
            <person name="Wong F.-L."/>
            <person name="Chan T.-F."/>
            <person name="Lam H.-M."/>
        </authorList>
    </citation>
    <scope>NUCLEOTIDE SEQUENCE [LARGE SCALE GENOMIC DNA]</scope>
    <source>
        <strain evidence="3">cv. W05</strain>
        <tissue evidence="2">Hypocotyl of etiolated seedlings</tissue>
    </source>
</reference>
<feature type="region of interest" description="Disordered" evidence="1">
    <location>
        <begin position="791"/>
        <end position="859"/>
    </location>
</feature>
<feature type="compositionally biased region" description="Low complexity" evidence="1">
    <location>
        <begin position="826"/>
        <end position="837"/>
    </location>
</feature>